<dbReference type="GO" id="GO:0005840">
    <property type="term" value="C:ribosome"/>
    <property type="evidence" value="ECO:0007669"/>
    <property type="project" value="UniProtKB-KW"/>
</dbReference>
<dbReference type="NCBIfam" id="NF004363">
    <property type="entry name" value="PRK05738.2-4"/>
    <property type="match status" value="1"/>
</dbReference>
<comment type="similarity">
    <text evidence="1 4">Belongs to the universal ribosomal protein uL23 family.</text>
</comment>
<accession>A0A2D0N7Z8</accession>
<dbReference type="GO" id="GO:0019843">
    <property type="term" value="F:rRNA binding"/>
    <property type="evidence" value="ECO:0007669"/>
    <property type="project" value="UniProtKB-UniRule"/>
</dbReference>
<comment type="function">
    <text evidence="4">One of the early assembly proteins it binds 23S rRNA. One of the proteins that surrounds the polypeptide exit tunnel on the outside of the ribosome. Forms the main docking site for trigger factor binding to the ribosome.</text>
</comment>
<evidence type="ECO:0000256" key="1">
    <source>
        <dbReference type="ARBA" id="ARBA00006700"/>
    </source>
</evidence>
<dbReference type="InterPro" id="IPR012677">
    <property type="entry name" value="Nucleotide-bd_a/b_plait_sf"/>
</dbReference>
<reference evidence="5 6" key="1">
    <citation type="submission" date="2017-10" db="EMBL/GenBank/DDBJ databases">
        <title>The draft genome sequence of Lewinella nigricans NBRC 102662.</title>
        <authorList>
            <person name="Wang K."/>
        </authorList>
    </citation>
    <scope>NUCLEOTIDE SEQUENCE [LARGE SCALE GENOMIC DNA]</scope>
    <source>
        <strain evidence="5 6">NBRC 102662</strain>
    </source>
</reference>
<dbReference type="GO" id="GO:0003735">
    <property type="term" value="F:structural constituent of ribosome"/>
    <property type="evidence" value="ECO:0007669"/>
    <property type="project" value="InterPro"/>
</dbReference>
<dbReference type="RefSeq" id="WP_099152100.1">
    <property type="nucleotide sequence ID" value="NZ_PDUD01000025.1"/>
</dbReference>
<dbReference type="AlphaFoldDB" id="A0A2D0N7Z8"/>
<evidence type="ECO:0000313" key="5">
    <source>
        <dbReference type="EMBL" id="PHN04526.1"/>
    </source>
</evidence>
<comment type="subunit">
    <text evidence="4">Part of the 50S ribosomal subunit. Contacts protein L29, and trigger factor when it is bound to the ribosome.</text>
</comment>
<evidence type="ECO:0000256" key="2">
    <source>
        <dbReference type="ARBA" id="ARBA00022980"/>
    </source>
</evidence>
<dbReference type="OrthoDB" id="9797862at2"/>
<keyword evidence="6" id="KW-1185">Reference proteome</keyword>
<organism evidence="5 6">
    <name type="scientific">Flavilitoribacter nigricans (strain ATCC 23147 / DSM 23189 / NBRC 102662 / NCIMB 1420 / SS-2)</name>
    <name type="common">Lewinella nigricans</name>
    <dbReference type="NCBI Taxonomy" id="1122177"/>
    <lineage>
        <taxon>Bacteria</taxon>
        <taxon>Pseudomonadati</taxon>
        <taxon>Bacteroidota</taxon>
        <taxon>Saprospiria</taxon>
        <taxon>Saprospirales</taxon>
        <taxon>Lewinellaceae</taxon>
        <taxon>Flavilitoribacter</taxon>
    </lineage>
</organism>
<keyword evidence="4" id="KW-0694">RNA-binding</keyword>
<dbReference type="Pfam" id="PF00276">
    <property type="entry name" value="Ribosomal_L23"/>
    <property type="match status" value="1"/>
</dbReference>
<dbReference type="SUPFAM" id="SSF54189">
    <property type="entry name" value="Ribosomal proteins S24e, L23 and L15e"/>
    <property type="match status" value="1"/>
</dbReference>
<dbReference type="HAMAP" id="MF_01369_B">
    <property type="entry name" value="Ribosomal_uL23_B"/>
    <property type="match status" value="1"/>
</dbReference>
<evidence type="ECO:0000313" key="6">
    <source>
        <dbReference type="Proteomes" id="UP000223913"/>
    </source>
</evidence>
<evidence type="ECO:0000256" key="3">
    <source>
        <dbReference type="ARBA" id="ARBA00023274"/>
    </source>
</evidence>
<name>A0A2D0N7Z8_FLAN2</name>
<dbReference type="EMBL" id="PDUD01000025">
    <property type="protein sequence ID" value="PHN04526.1"/>
    <property type="molecule type" value="Genomic_DNA"/>
</dbReference>
<dbReference type="PANTHER" id="PTHR11620">
    <property type="entry name" value="60S RIBOSOMAL PROTEIN L23A"/>
    <property type="match status" value="1"/>
</dbReference>
<dbReference type="Proteomes" id="UP000223913">
    <property type="component" value="Unassembled WGS sequence"/>
</dbReference>
<dbReference type="GO" id="GO:1990904">
    <property type="term" value="C:ribonucleoprotein complex"/>
    <property type="evidence" value="ECO:0007669"/>
    <property type="project" value="UniProtKB-KW"/>
</dbReference>
<dbReference type="GO" id="GO:0006412">
    <property type="term" value="P:translation"/>
    <property type="evidence" value="ECO:0007669"/>
    <property type="project" value="UniProtKB-UniRule"/>
</dbReference>
<comment type="caution">
    <text evidence="5">The sequence shown here is derived from an EMBL/GenBank/DDBJ whole genome shotgun (WGS) entry which is preliminary data.</text>
</comment>
<dbReference type="InterPro" id="IPR013025">
    <property type="entry name" value="Ribosomal_uL23-like"/>
</dbReference>
<keyword evidence="3 4" id="KW-0687">Ribonucleoprotein</keyword>
<keyword evidence="2 4" id="KW-0689">Ribosomal protein</keyword>
<sequence>MAKTILIRPIITEKAEQLSEGLNQYSFVVHKQANKVEIRKAVEQIYGVSVEAVNTMVLPSKSKVRNTRSGIQRGRVASYKKAVVTLGEGEELDFYGDI</sequence>
<dbReference type="InterPro" id="IPR012678">
    <property type="entry name" value="Ribosomal_uL23/eL15/eS24_sf"/>
</dbReference>
<protein>
    <recommendedName>
        <fullName evidence="4">Large ribosomal subunit protein uL23</fullName>
    </recommendedName>
</protein>
<keyword evidence="4" id="KW-0699">rRNA-binding</keyword>
<proteinExistence type="inferred from homology"/>
<dbReference type="Gene3D" id="3.30.70.330">
    <property type="match status" value="1"/>
</dbReference>
<gene>
    <name evidence="4" type="primary">rplW</name>
    <name evidence="5" type="ORF">CRP01_21205</name>
</gene>
<evidence type="ECO:0000256" key="4">
    <source>
        <dbReference type="HAMAP-Rule" id="MF_01369"/>
    </source>
</evidence>